<dbReference type="GO" id="GO:0008270">
    <property type="term" value="F:zinc ion binding"/>
    <property type="evidence" value="ECO:0007669"/>
    <property type="project" value="InterPro"/>
</dbReference>
<organism evidence="3 4">
    <name type="scientific">Cyclonatronum proteinivorum</name>
    <dbReference type="NCBI Taxonomy" id="1457365"/>
    <lineage>
        <taxon>Bacteria</taxon>
        <taxon>Pseudomonadati</taxon>
        <taxon>Balneolota</taxon>
        <taxon>Balneolia</taxon>
        <taxon>Balneolales</taxon>
        <taxon>Cyclonatronaceae</taxon>
        <taxon>Cyclonatronum</taxon>
    </lineage>
</organism>
<evidence type="ECO:0000259" key="2">
    <source>
        <dbReference type="Pfam" id="PF00246"/>
    </source>
</evidence>
<keyword evidence="3" id="KW-0121">Carboxypeptidase</keyword>
<dbReference type="SUPFAM" id="SSF53187">
    <property type="entry name" value="Zn-dependent exopeptidases"/>
    <property type="match status" value="1"/>
</dbReference>
<keyword evidence="3" id="KW-0378">Hydrolase</keyword>
<keyword evidence="3" id="KW-0645">Protease</keyword>
<protein>
    <submittedName>
        <fullName evidence="3">Zinc carboxypeptidase</fullName>
    </submittedName>
</protein>
<evidence type="ECO:0000313" key="4">
    <source>
        <dbReference type="Proteomes" id="UP000254808"/>
    </source>
</evidence>
<feature type="signal peptide" evidence="1">
    <location>
        <begin position="1"/>
        <end position="25"/>
    </location>
</feature>
<dbReference type="SUPFAM" id="SSF52317">
    <property type="entry name" value="Class I glutamine amidotransferase-like"/>
    <property type="match status" value="1"/>
</dbReference>
<proteinExistence type="predicted"/>
<dbReference type="InterPro" id="IPR029062">
    <property type="entry name" value="Class_I_gatase-like"/>
</dbReference>
<dbReference type="GO" id="GO:0006508">
    <property type="term" value="P:proteolysis"/>
    <property type="evidence" value="ECO:0007669"/>
    <property type="project" value="InterPro"/>
</dbReference>
<evidence type="ECO:0000256" key="1">
    <source>
        <dbReference type="SAM" id="SignalP"/>
    </source>
</evidence>
<feature type="domain" description="Peptidase M14" evidence="2">
    <location>
        <begin position="49"/>
        <end position="251"/>
    </location>
</feature>
<gene>
    <name evidence="3" type="ORF">CYPRO_0393</name>
</gene>
<accession>A0A345UGS9</accession>
<dbReference type="Pfam" id="PF00246">
    <property type="entry name" value="Peptidase_M14"/>
    <property type="match status" value="1"/>
</dbReference>
<feature type="chain" id="PRO_5016938980" evidence="1">
    <location>
        <begin position="26"/>
        <end position="863"/>
    </location>
</feature>
<dbReference type="KEGG" id="cprv:CYPRO_0393"/>
<evidence type="ECO:0000313" key="3">
    <source>
        <dbReference type="EMBL" id="AXI99680.1"/>
    </source>
</evidence>
<dbReference type="InterPro" id="IPR000834">
    <property type="entry name" value="Peptidase_M14"/>
</dbReference>
<dbReference type="EMBL" id="CP027806">
    <property type="protein sequence ID" value="AXI99680.1"/>
    <property type="molecule type" value="Genomic_DNA"/>
</dbReference>
<sequence length="863" mass="97241">MKKLHHLFWVLLVFAVSAFPAVLSAQVQTFEAISGHAVGERVTLNHQVVRYLQHLDEASDRVKLFRIGTSYNREPQYGVVLTAPANHARLEEIRENALRLDDPRTLSTAEADQIIQNQPALLYLGGSIHGFELSGTEGLLLFLEEYTTSAEPHIMEHLANTVMIIDPLINPDGRDAFAQFNHQRLGRTVHDDNHDWSNDFDGWEARKFRTSHYYFDLNRDWFAGTHPETRNRVALLRHWRVQAGVDAHEMGPNTEFYVDPPTDPVSPVFPPFATKWFEKYGRAHADRFDEHRVEYTKGEIFNFFFPSYFTSYMSYQGAVGMLYEQGSSRGLAMQRSDGTTRTLYDAAFQQYLAFTAMVGLSSDEREQLLTDYYRANAEAIELGQSGITRYFIEPTGDPHLITEAVNMLMRHGIEVHQLTQETTLRNMRDREGRDAGRVNLPAGTFVIEAAQPRYRFIRALLDPEIPVPATFLEEARQRVDRGENPRFYDTTSWSLPLLFNLTAWHSGDRSRVSAERIHEPLQPGMAEAPEMAHYAYLIDGAQTRALAAVPYLRAQGIRLHLLTKATQVDGRGFASGTLVVRVDDDAEAVHTAVTGLAARFDLEVVGVNSGQADAGFPPLGSVEGGRLSEPKIGLITKGPLDALSFGWAWHTLDRTYEIPHTLIQSRTVGRIPLERFNTLVLPAVTNGRALAELLGEDGMARLQRWVRDGGTLIGLDTATDFILNQLEMGSLKSWYALEENEQAQRITTPGAFFRVTLDQEHWMSSGYTAAPPMLVNSNRVYVAPEGPPSPARNAVIQVQREDIRISGHAWAENLERLPESVLLWQERVGSGQIILFTEDPNFRGYWRGANRLFLNAVILGTSR</sequence>
<dbReference type="GO" id="GO:0004181">
    <property type="term" value="F:metallocarboxypeptidase activity"/>
    <property type="evidence" value="ECO:0007669"/>
    <property type="project" value="InterPro"/>
</dbReference>
<keyword evidence="1" id="KW-0732">Signal</keyword>
<name>A0A345UGS9_9BACT</name>
<dbReference type="AlphaFoldDB" id="A0A345UGS9"/>
<dbReference type="Proteomes" id="UP000254808">
    <property type="component" value="Chromosome"/>
</dbReference>
<reference evidence="3 4" key="1">
    <citation type="submission" date="2018-03" db="EMBL/GenBank/DDBJ databases">
        <title>Phenotypic and genomic properties of Cyclonatronum proteinivorum gen. nov., sp. nov., a haloalkaliphilic bacteroidete from soda lakes possessing Na+-translocating rhodopsin.</title>
        <authorList>
            <person name="Toshchakov S.V."/>
            <person name="Korzhenkov A."/>
            <person name="Samarov N.I."/>
            <person name="Kublanov I.V."/>
            <person name="Muntyan M.S."/>
            <person name="Sorokin D.Y."/>
        </authorList>
    </citation>
    <scope>NUCLEOTIDE SEQUENCE [LARGE SCALE GENOMIC DNA]</scope>
    <source>
        <strain evidence="3 4">Omega</strain>
    </source>
</reference>
<keyword evidence="4" id="KW-1185">Reference proteome</keyword>
<dbReference type="Gene3D" id="3.40.630.10">
    <property type="entry name" value="Zn peptidases"/>
    <property type="match status" value="1"/>
</dbReference>